<comment type="subunit">
    <text evidence="4">Predominantly monomer of isoform CD22-beta. Also found as heterodimer of isoform CD22-beta and a shorter isoform. Interacts with PTPN6/SHP-1, LYN, SYK, PIK3R1/PIK3R2 and PLCG1 upon phosphorylation. Interacts with GRB2, INPP5D and SHC1 upon phosphorylation. May form a complex with INPP5D/SHIP, GRB2 and SHC1.</text>
</comment>
<keyword evidence="5" id="KW-0472">Membrane</keyword>
<feature type="signal peptide" evidence="6">
    <location>
        <begin position="1"/>
        <end position="18"/>
    </location>
</feature>
<dbReference type="Proteomes" id="UP001108240">
    <property type="component" value="Unplaced"/>
</dbReference>
<protein>
    <recommendedName>
        <fullName evidence="1">B-cell receptor CD22</fullName>
    </recommendedName>
    <alternativeName>
        <fullName evidence="2">Sialic acid-binding Ig-like lectin 2</fullName>
    </alternativeName>
</protein>
<accession>A0A9J8D7R5</accession>
<feature type="transmembrane region" description="Helical" evidence="5">
    <location>
        <begin position="306"/>
        <end position="326"/>
    </location>
</feature>
<reference evidence="8" key="2">
    <citation type="submission" date="2025-09" db="UniProtKB">
        <authorList>
            <consortium name="Ensembl"/>
        </authorList>
    </citation>
    <scope>IDENTIFICATION</scope>
</reference>
<keyword evidence="6" id="KW-0732">Signal</keyword>
<dbReference type="PROSITE" id="PS50835">
    <property type="entry name" value="IG_LIKE"/>
    <property type="match status" value="2"/>
</dbReference>
<evidence type="ECO:0000259" key="7">
    <source>
        <dbReference type="PROSITE" id="PS50835"/>
    </source>
</evidence>
<dbReference type="SUPFAM" id="SSF48726">
    <property type="entry name" value="Immunoglobulin"/>
    <property type="match status" value="3"/>
</dbReference>
<dbReference type="Gene3D" id="2.60.40.10">
    <property type="entry name" value="Immunoglobulins"/>
    <property type="match status" value="3"/>
</dbReference>
<evidence type="ECO:0000313" key="9">
    <source>
        <dbReference type="Proteomes" id="UP001108240"/>
    </source>
</evidence>
<comment type="function">
    <text evidence="3">Most highly expressed siglec (sialic acid-binding immunoglobulin-like lectin) on B-cells that plays a role in various aspects of B-cell biology including differentiation, antigen presentation, and trafficking to bone marrow. Binds to alpha 2,6-linked sialic acid residues of surface molecules such as CD22 itself, CD45 and IgM in a cis configuration. Can also bind to ligands on other cells as an adhesion molecule in a trans configuration. Acts as an inhibitory coreceptor on the surface of B-cells and inhibits B-cell receptor induced signaling, characterized by inhibition of the calcium mobilization and cellular activation. Mechanistically, the immunoreceptor tyrosine-based inhibitory motif domain is phosphorylated by the Src kinase LYN, which in turn leads to the recruitment of the protein tyrosine phosphatase 1/PTPN6, leading to the negative regulation of BCR signaling. If this negative signaling from is of sufficient strength, apoptosis of the B-cell can be induced.</text>
</comment>
<feature type="chain" id="PRO_5039895790" description="B-cell receptor CD22" evidence="6">
    <location>
        <begin position="19"/>
        <end position="483"/>
    </location>
</feature>
<evidence type="ECO:0000256" key="6">
    <source>
        <dbReference type="SAM" id="SignalP"/>
    </source>
</evidence>
<keyword evidence="5" id="KW-1133">Transmembrane helix</keyword>
<evidence type="ECO:0000313" key="8">
    <source>
        <dbReference type="Ensembl" id="ENSCCRP00000177818.1"/>
    </source>
</evidence>
<dbReference type="InterPro" id="IPR007110">
    <property type="entry name" value="Ig-like_dom"/>
</dbReference>
<dbReference type="Pfam" id="PF13895">
    <property type="entry name" value="Ig_2"/>
    <property type="match status" value="2"/>
</dbReference>
<dbReference type="InterPro" id="IPR056386">
    <property type="entry name" value="Ig_CD22"/>
</dbReference>
<evidence type="ECO:0000256" key="4">
    <source>
        <dbReference type="ARBA" id="ARBA00046458"/>
    </source>
</evidence>
<dbReference type="SMART" id="SM00408">
    <property type="entry name" value="IGc2"/>
    <property type="match status" value="2"/>
</dbReference>
<dbReference type="GeneTree" id="ENSGT01010000222294"/>
<organism evidence="8 9">
    <name type="scientific">Cyprinus carpio carpio</name>
    <dbReference type="NCBI Taxonomy" id="630221"/>
    <lineage>
        <taxon>Eukaryota</taxon>
        <taxon>Metazoa</taxon>
        <taxon>Chordata</taxon>
        <taxon>Craniata</taxon>
        <taxon>Vertebrata</taxon>
        <taxon>Euteleostomi</taxon>
        <taxon>Actinopterygii</taxon>
        <taxon>Neopterygii</taxon>
        <taxon>Teleostei</taxon>
        <taxon>Ostariophysi</taxon>
        <taxon>Cypriniformes</taxon>
        <taxon>Cyprinidae</taxon>
        <taxon>Cyprininae</taxon>
        <taxon>Cyprinus</taxon>
    </lineage>
</organism>
<evidence type="ECO:0000256" key="1">
    <source>
        <dbReference type="ARBA" id="ARBA00040106"/>
    </source>
</evidence>
<feature type="domain" description="Ig-like" evidence="7">
    <location>
        <begin position="215"/>
        <end position="294"/>
    </location>
</feature>
<dbReference type="InterPro" id="IPR036179">
    <property type="entry name" value="Ig-like_dom_sf"/>
</dbReference>
<name>A0A9J8D7R5_CYPCA</name>
<feature type="domain" description="Ig-like" evidence="7">
    <location>
        <begin position="122"/>
        <end position="212"/>
    </location>
</feature>
<sequence>MAPPLPLIFLLMIHRVSSSDWGVNYSHLYICALKNSSVIMSCNYTYPTGYKIEKVFWTKNPVNCENSPDLSEDPEYSQRLQYLGDKQQNCTIRLSHVTQKDSHMYYFRFTTDKPDGKWTGKPGVNLTVTDLQVEAPERVTEGQNVSLTCKSSCALTDRATFIWYRNSQPLTERRDRNNQLLLQSVRREDAGRYRCALQEHTYISPAVYLSVTYPPKHTFVAVSPCCELVEGNSVNLSCNSDSYPPALNFSWFKGGTFVGSGRIYSISKISSNHSGEYKCKSITEHGEKYSDAVTLNVTCVGCLVKLYTTGVVCGAAVVIMMVLIWVKKRKDTQESQMNLSRPHHNICQASDVKLTESVYENEMAKQDEEEKRHTGVSAKMNQSRTYHNIYQASDEKLTESVYEDVTSGEAAKHYHFLIEERLAAACGGHPTRPTSKCDVTDHAHVKICHILIHFETGRSIDKKIICIVCQPLKKKLLFAVSVS</sequence>
<dbReference type="SMART" id="SM00409">
    <property type="entry name" value="IG"/>
    <property type="match status" value="3"/>
</dbReference>
<evidence type="ECO:0000256" key="3">
    <source>
        <dbReference type="ARBA" id="ARBA00045430"/>
    </source>
</evidence>
<reference evidence="8" key="1">
    <citation type="submission" date="2025-08" db="UniProtKB">
        <authorList>
            <consortium name="Ensembl"/>
        </authorList>
    </citation>
    <scope>IDENTIFICATION</scope>
</reference>
<dbReference type="AlphaFoldDB" id="A0A9J8D7R5"/>
<dbReference type="InterPro" id="IPR003599">
    <property type="entry name" value="Ig_sub"/>
</dbReference>
<keyword evidence="5" id="KW-0812">Transmembrane</keyword>
<dbReference type="Ensembl" id="ENSCCRT00000120144.1">
    <property type="protein sequence ID" value="ENSCCRP00000177818.1"/>
    <property type="gene ID" value="ENSCCRG00000063133.1"/>
</dbReference>
<keyword evidence="9" id="KW-1185">Reference proteome</keyword>
<dbReference type="PANTHER" id="PTHR46013">
    <property type="entry name" value="VASCULAR CELL ADHESION MOLECULE 1"/>
    <property type="match status" value="1"/>
</dbReference>
<evidence type="ECO:0000256" key="2">
    <source>
        <dbReference type="ARBA" id="ARBA00041781"/>
    </source>
</evidence>
<dbReference type="Pfam" id="PF24518">
    <property type="entry name" value="Ig_CD22"/>
    <property type="match status" value="1"/>
</dbReference>
<dbReference type="InterPro" id="IPR003598">
    <property type="entry name" value="Ig_sub2"/>
</dbReference>
<dbReference type="PANTHER" id="PTHR46013:SF4">
    <property type="entry name" value="B-CELL RECEPTOR CD22-RELATED"/>
    <property type="match status" value="1"/>
</dbReference>
<dbReference type="InterPro" id="IPR013783">
    <property type="entry name" value="Ig-like_fold"/>
</dbReference>
<evidence type="ECO:0000256" key="5">
    <source>
        <dbReference type="SAM" id="Phobius"/>
    </source>
</evidence>
<proteinExistence type="predicted"/>